<protein>
    <submittedName>
        <fullName evidence="1">Uncharacterized protein</fullName>
    </submittedName>
</protein>
<sequence>MYWLKSYPRCSGDLFENSDNYRSYIDCFQCSHYLTALEEADIRCDNFSTRTYTILLDMPIRVLAAIAA</sequence>
<accession>A0A160V7R6</accession>
<dbReference type="AlphaFoldDB" id="A0A160V7R6"/>
<reference evidence="1" key="1">
    <citation type="submission" date="2015-10" db="EMBL/GenBank/DDBJ databases">
        <authorList>
            <person name="Gilbert D.G."/>
        </authorList>
    </citation>
    <scope>NUCLEOTIDE SEQUENCE</scope>
</reference>
<proteinExistence type="predicted"/>
<name>A0A160V7R6_9ZZZZ</name>
<organism evidence="1">
    <name type="scientific">hydrothermal vent metagenome</name>
    <dbReference type="NCBI Taxonomy" id="652676"/>
    <lineage>
        <taxon>unclassified sequences</taxon>
        <taxon>metagenomes</taxon>
        <taxon>ecological metagenomes</taxon>
    </lineage>
</organism>
<dbReference type="EMBL" id="FAXA01000151">
    <property type="protein sequence ID" value="CUV01912.1"/>
    <property type="molecule type" value="Genomic_DNA"/>
</dbReference>
<gene>
    <name evidence="1" type="ORF">MGWOODY_Clf1588</name>
</gene>
<evidence type="ECO:0000313" key="1">
    <source>
        <dbReference type="EMBL" id="CUV01912.1"/>
    </source>
</evidence>